<protein>
    <submittedName>
        <fullName evidence="3">Uncharacterized protein</fullName>
    </submittedName>
</protein>
<reference evidence="3 4" key="1">
    <citation type="journal article" date="2014" name="Int. J. Syst. Evol. Microbiol.">
        <title>Complete genome sequence of Corynebacterium casei LMG S-19264T (=DSM 44701T), isolated from a smear-ripened cheese.</title>
        <authorList>
            <consortium name="US DOE Joint Genome Institute (JGI-PGF)"/>
            <person name="Walter F."/>
            <person name="Albersmeier A."/>
            <person name="Kalinowski J."/>
            <person name="Ruckert C."/>
        </authorList>
    </citation>
    <scope>NUCLEOTIDE SEQUENCE [LARGE SCALE GENOMIC DNA]</scope>
    <source>
        <strain evidence="3 4">NBRC 112289</strain>
    </source>
</reference>
<organism evidence="3 4">
    <name type="scientific">Arenivirga flava</name>
    <dbReference type="NCBI Taxonomy" id="1930060"/>
    <lineage>
        <taxon>Bacteria</taxon>
        <taxon>Bacillati</taxon>
        <taxon>Actinomycetota</taxon>
        <taxon>Actinomycetes</taxon>
        <taxon>Micrococcales</taxon>
        <taxon>Microbacteriaceae</taxon>
        <taxon>Arenivirga</taxon>
    </lineage>
</organism>
<dbReference type="AlphaFoldDB" id="A0AA37UMX9"/>
<dbReference type="Proteomes" id="UP001157160">
    <property type="component" value="Unassembled WGS sequence"/>
</dbReference>
<dbReference type="EMBL" id="BSUL01000002">
    <property type="protein sequence ID" value="GMA29951.1"/>
    <property type="molecule type" value="Genomic_DNA"/>
</dbReference>
<evidence type="ECO:0000313" key="4">
    <source>
        <dbReference type="Proteomes" id="UP001157160"/>
    </source>
</evidence>
<proteinExistence type="predicted"/>
<evidence type="ECO:0000313" key="3">
    <source>
        <dbReference type="EMBL" id="GMA29951.1"/>
    </source>
</evidence>
<gene>
    <name evidence="1" type="ORF">GCM10025874_00570</name>
    <name evidence="2" type="ORF">GCM10025874_31730</name>
    <name evidence="3" type="ORF">GCM10025874_32040</name>
</gene>
<name>A0AA37UMX9_9MICO</name>
<evidence type="ECO:0000313" key="2">
    <source>
        <dbReference type="EMBL" id="GMA29920.1"/>
    </source>
</evidence>
<evidence type="ECO:0000313" key="1">
    <source>
        <dbReference type="EMBL" id="GMA26804.1"/>
    </source>
</evidence>
<comment type="caution">
    <text evidence="3">The sequence shown here is derived from an EMBL/GenBank/DDBJ whole genome shotgun (WGS) entry which is preliminary data.</text>
</comment>
<accession>A0AA37UMX9</accession>
<dbReference type="RefSeq" id="WP_348519971.1">
    <property type="nucleotide sequence ID" value="NZ_BSUL01000001.1"/>
</dbReference>
<sequence>MTAVEGEHLGVPSVEVTVRAALPLFGLLGVERGLEVRGHAALETLP</sequence>
<reference evidence="3" key="2">
    <citation type="submission" date="2023-02" db="EMBL/GenBank/DDBJ databases">
        <authorList>
            <person name="Sun Q."/>
            <person name="Mori K."/>
        </authorList>
    </citation>
    <scope>NUCLEOTIDE SEQUENCE</scope>
    <source>
        <strain evidence="3">NBRC 112289</strain>
    </source>
</reference>
<dbReference type="EMBL" id="BSUL01000001">
    <property type="protein sequence ID" value="GMA26804.1"/>
    <property type="molecule type" value="Genomic_DNA"/>
</dbReference>
<keyword evidence="4" id="KW-1185">Reference proteome</keyword>
<dbReference type="EMBL" id="BSUL01000001">
    <property type="protein sequence ID" value="GMA29920.1"/>
    <property type="molecule type" value="Genomic_DNA"/>
</dbReference>